<organism evidence="8 9">
    <name type="scientific">Phreatobacter aquaticus</name>
    <dbReference type="NCBI Taxonomy" id="2570229"/>
    <lineage>
        <taxon>Bacteria</taxon>
        <taxon>Pseudomonadati</taxon>
        <taxon>Pseudomonadota</taxon>
        <taxon>Alphaproteobacteria</taxon>
        <taxon>Hyphomicrobiales</taxon>
        <taxon>Phreatobacteraceae</taxon>
        <taxon>Phreatobacter</taxon>
    </lineage>
</organism>
<feature type="domain" description="Flagellar basal-body/hook protein C-terminal" evidence="6">
    <location>
        <begin position="198"/>
        <end position="242"/>
    </location>
</feature>
<dbReference type="SUPFAM" id="SSF117143">
    <property type="entry name" value="Flagellar hook protein flgE"/>
    <property type="match status" value="1"/>
</dbReference>
<dbReference type="PANTHER" id="PTHR30435:SF19">
    <property type="entry name" value="FLAGELLAR BASAL-BODY ROD PROTEIN FLGG"/>
    <property type="match status" value="1"/>
</dbReference>
<evidence type="ECO:0000256" key="1">
    <source>
        <dbReference type="ARBA" id="ARBA00004117"/>
    </source>
</evidence>
<dbReference type="InterPro" id="IPR001444">
    <property type="entry name" value="Flag_bb_rod_N"/>
</dbReference>
<comment type="subunit">
    <text evidence="4">The basal body constitutes a major portion of the flagellar organelle and consists of five rings (E,L,P,S, and M) mounted on a central rod. The rod consists of about 26 subunits of FlgG in the distal portion, and FlgB, FlgC and FlgF are thought to build up the proximal portion of the rod with about 6 subunits each.</text>
</comment>
<dbReference type="OrthoDB" id="9804559at2"/>
<protein>
    <recommendedName>
        <fullName evidence="4">Flagellar basal-body rod protein FlgF</fullName>
    </recommendedName>
</protein>
<dbReference type="NCBIfam" id="TIGR03506">
    <property type="entry name" value="FlgEFG_subfam"/>
    <property type="match status" value="1"/>
</dbReference>
<dbReference type="InterPro" id="IPR010930">
    <property type="entry name" value="Flg_bb/hook_C_dom"/>
</dbReference>
<keyword evidence="8" id="KW-0966">Cell projection</keyword>
<dbReference type="NCBIfam" id="TIGR02490">
    <property type="entry name" value="flgF"/>
    <property type="match status" value="1"/>
</dbReference>
<name>A0A4D7QVS5_9HYPH</name>
<dbReference type="InterPro" id="IPR020013">
    <property type="entry name" value="Flagellar_FlgE/F/G"/>
</dbReference>
<dbReference type="EMBL" id="CP039865">
    <property type="protein sequence ID" value="QCK88072.1"/>
    <property type="molecule type" value="Genomic_DNA"/>
</dbReference>
<evidence type="ECO:0000259" key="5">
    <source>
        <dbReference type="Pfam" id="PF00460"/>
    </source>
</evidence>
<keyword evidence="9" id="KW-1185">Reference proteome</keyword>
<evidence type="ECO:0000256" key="3">
    <source>
        <dbReference type="ARBA" id="ARBA00023143"/>
    </source>
</evidence>
<keyword evidence="3 4" id="KW-0975">Bacterial flagellum</keyword>
<keyword evidence="8" id="KW-0282">Flagellum</keyword>
<keyword evidence="8" id="KW-0969">Cilium</keyword>
<dbReference type="InterPro" id="IPR019776">
    <property type="entry name" value="Flagellar_basal_body_rod_CS"/>
</dbReference>
<evidence type="ECO:0000256" key="2">
    <source>
        <dbReference type="ARBA" id="ARBA00009677"/>
    </source>
</evidence>
<gene>
    <name evidence="8" type="primary">flgF</name>
    <name evidence="8" type="ORF">E8L99_21085</name>
</gene>
<dbReference type="Pfam" id="PF00460">
    <property type="entry name" value="Flg_bb_rod"/>
    <property type="match status" value="1"/>
</dbReference>
<evidence type="ECO:0000313" key="9">
    <source>
        <dbReference type="Proteomes" id="UP000298588"/>
    </source>
</evidence>
<dbReference type="AlphaFoldDB" id="A0A4D7QVS5"/>
<dbReference type="GO" id="GO:0030694">
    <property type="term" value="C:bacterial-type flagellum basal body, rod"/>
    <property type="evidence" value="ECO:0007669"/>
    <property type="project" value="UniProtKB-UniRule"/>
</dbReference>
<feature type="domain" description="Flagellar basal body rod protein N-terminal" evidence="5">
    <location>
        <begin position="7"/>
        <end position="35"/>
    </location>
</feature>
<dbReference type="KEGG" id="paqt:E8L99_21085"/>
<dbReference type="GO" id="GO:0071978">
    <property type="term" value="P:bacterial-type flagellum-dependent swarming motility"/>
    <property type="evidence" value="ECO:0007669"/>
    <property type="project" value="TreeGrafter"/>
</dbReference>
<proteinExistence type="inferred from homology"/>
<comment type="similarity">
    <text evidence="2 4">Belongs to the flagella basal body rod proteins family.</text>
</comment>
<evidence type="ECO:0000259" key="7">
    <source>
        <dbReference type="Pfam" id="PF22692"/>
    </source>
</evidence>
<reference evidence="8 9" key="1">
    <citation type="submission" date="2019-04" db="EMBL/GenBank/DDBJ databases">
        <title>Phreatobacter aquaticus sp. nov.</title>
        <authorList>
            <person name="Choi A."/>
            <person name="Baek K."/>
        </authorList>
    </citation>
    <scope>NUCLEOTIDE SEQUENCE [LARGE SCALE GENOMIC DNA]</scope>
    <source>
        <strain evidence="8 9">NMCR1094</strain>
    </source>
</reference>
<dbReference type="InterPro" id="IPR037925">
    <property type="entry name" value="FlgE/F/G-like"/>
</dbReference>
<evidence type="ECO:0000256" key="4">
    <source>
        <dbReference type="RuleBase" id="RU362116"/>
    </source>
</evidence>
<dbReference type="PANTHER" id="PTHR30435">
    <property type="entry name" value="FLAGELLAR PROTEIN"/>
    <property type="match status" value="1"/>
</dbReference>
<accession>A0A4D7QVS5</accession>
<dbReference type="Pfam" id="PF06429">
    <property type="entry name" value="Flg_bbr_C"/>
    <property type="match status" value="1"/>
</dbReference>
<comment type="subcellular location">
    <subcellularLocation>
        <location evidence="1 4">Bacterial flagellum basal body</location>
    </subcellularLocation>
</comment>
<dbReference type="PROSITE" id="PS00588">
    <property type="entry name" value="FLAGELLA_BB_ROD"/>
    <property type="match status" value="1"/>
</dbReference>
<feature type="domain" description="Flagellar hook protein FlgE/F/G-like D1" evidence="7">
    <location>
        <begin position="89"/>
        <end position="154"/>
    </location>
</feature>
<evidence type="ECO:0000313" key="8">
    <source>
        <dbReference type="EMBL" id="QCK88072.1"/>
    </source>
</evidence>
<dbReference type="InterPro" id="IPR012836">
    <property type="entry name" value="FlgF"/>
</dbReference>
<dbReference type="Pfam" id="PF22692">
    <property type="entry name" value="LlgE_F_G_D1"/>
    <property type="match status" value="1"/>
</dbReference>
<dbReference type="RefSeq" id="WP_137101400.1">
    <property type="nucleotide sequence ID" value="NZ_CP039865.1"/>
</dbReference>
<sequence>MENIALVGLSRQVALRRELDVIANNMANLNTTGFKADDVVFQEYLMPGARDETFPRGSDRNLSFVWDRATTTNMSQGSVEQTGNTLDTAIGGRGFFVVQTPEGERYTRNGSFEINAQGQMVTKQGHPVLSESGVINFEPTDTPPVIARDGQISVAAGQRGKLRIVDNPANRAFEKVGDNLYRLTEGNQATPVPITDVRQGYIEKSNVSPVNTLSRMIEVTRAYAELASSLDRHDQMRREAIRSLGNPAT</sequence>
<evidence type="ECO:0000259" key="6">
    <source>
        <dbReference type="Pfam" id="PF06429"/>
    </source>
</evidence>
<dbReference type="InterPro" id="IPR053967">
    <property type="entry name" value="LlgE_F_G-like_D1"/>
</dbReference>
<dbReference type="Proteomes" id="UP000298588">
    <property type="component" value="Chromosome"/>
</dbReference>